<dbReference type="Gene3D" id="3.40.30.10">
    <property type="entry name" value="Glutaredoxin"/>
    <property type="match status" value="2"/>
</dbReference>
<comment type="similarity">
    <text evidence="1">Belongs to the glutaredoxin family.</text>
</comment>
<evidence type="ECO:0000256" key="1">
    <source>
        <dbReference type="ARBA" id="ARBA00007787"/>
    </source>
</evidence>
<dbReference type="CDD" id="cd02973">
    <property type="entry name" value="TRX_GRX_like"/>
    <property type="match status" value="1"/>
</dbReference>
<dbReference type="PANTHER" id="PTHR37170">
    <property type="entry name" value="GLUTAREDOXIN-RELATED"/>
    <property type="match status" value="1"/>
</dbReference>
<accession>A0A833DTK4</accession>
<gene>
    <name evidence="3" type="ORF">EYH02_02910</name>
</gene>
<comment type="caution">
    <text evidence="3">The sequence shown here is derived from an EMBL/GenBank/DDBJ whole genome shotgun (WGS) entry which is preliminary data.</text>
</comment>
<reference evidence="3" key="1">
    <citation type="journal article" date="2020" name="ISME J.">
        <title>Gammaproteobacteria mediating utilization of methyl-, sulfur- and petroleum organic compounds in deep ocean hydrothermal plumes.</title>
        <authorList>
            <person name="Zhou Z."/>
            <person name="Liu Y."/>
            <person name="Pan J."/>
            <person name="Cron B.R."/>
            <person name="Toner B.M."/>
            <person name="Anantharaman K."/>
            <person name="Breier J.A."/>
            <person name="Dick G.J."/>
            <person name="Li M."/>
        </authorList>
    </citation>
    <scope>NUCLEOTIDE SEQUENCE</scope>
    <source>
        <strain evidence="3">SZUA-1435</strain>
    </source>
</reference>
<dbReference type="Proteomes" id="UP000605805">
    <property type="component" value="Unassembled WGS sequence"/>
</dbReference>
<proteinExistence type="inferred from homology"/>
<dbReference type="EMBL" id="DQTV01000052">
    <property type="protein sequence ID" value="HIP57005.1"/>
    <property type="molecule type" value="Genomic_DNA"/>
</dbReference>
<dbReference type="InterPro" id="IPR036249">
    <property type="entry name" value="Thioredoxin-like_sf"/>
</dbReference>
<evidence type="ECO:0000259" key="2">
    <source>
        <dbReference type="Pfam" id="PF13192"/>
    </source>
</evidence>
<evidence type="ECO:0000313" key="3">
    <source>
        <dbReference type="EMBL" id="HIP57005.1"/>
    </source>
</evidence>
<dbReference type="PANTHER" id="PTHR37170:SF1">
    <property type="entry name" value="GLUTAREDOXIN-LIKE PROTEIN"/>
    <property type="match status" value="1"/>
</dbReference>
<dbReference type="InterPro" id="IPR012336">
    <property type="entry name" value="Thioredoxin-like_fold"/>
</dbReference>
<organism evidence="3 4">
    <name type="scientific">Ignisphaera aggregans</name>
    <dbReference type="NCBI Taxonomy" id="334771"/>
    <lineage>
        <taxon>Archaea</taxon>
        <taxon>Thermoproteota</taxon>
        <taxon>Thermoprotei</taxon>
        <taxon>Desulfurococcales</taxon>
        <taxon>Desulfurococcaceae</taxon>
        <taxon>Ignisphaera</taxon>
    </lineage>
</organism>
<feature type="domain" description="Thioredoxin-like fold" evidence="2">
    <location>
        <begin position="162"/>
        <end position="237"/>
    </location>
</feature>
<name>A0A833DTK4_9CREN</name>
<evidence type="ECO:0000313" key="4">
    <source>
        <dbReference type="Proteomes" id="UP000605805"/>
    </source>
</evidence>
<protein>
    <submittedName>
        <fullName evidence="3">Glutaredoxin</fullName>
    </submittedName>
</protein>
<dbReference type="AlphaFoldDB" id="A0A833DTK4"/>
<dbReference type="Pfam" id="PF13192">
    <property type="entry name" value="Thioredoxin_3"/>
    <property type="match status" value="2"/>
</dbReference>
<feature type="domain" description="Thioredoxin-like fold" evidence="2">
    <location>
        <begin position="57"/>
        <end position="131"/>
    </location>
</feature>
<dbReference type="SUPFAM" id="SSF52833">
    <property type="entry name" value="Thioredoxin-like"/>
    <property type="match status" value="2"/>
</dbReference>
<sequence>MRLRRSMSGERHGNAIPSFEEMFTINFANEDIEALREALSDMQSVVKVEAYLSKDESCYTCFQTLKLLKILRELSPSLNGRKAIELEIYYVEEHKDVFLKRGIYRVPTIRLLNGYITYLGMPAGEEIKAFIETLIRLSNGDHGLSSRALKALQDLEHDILLEVIVTPICPYCPYAALLANMVAYASTIYGTSSIRSVVIEAYENPDIADKYGITVVPTIVINGHVAFMGYPPNEMQLIDAILRYAKRQNKADVEIES</sequence>